<dbReference type="InterPro" id="IPR045304">
    <property type="entry name" value="LbH_SAT"/>
</dbReference>
<evidence type="ECO:0000313" key="4">
    <source>
        <dbReference type="EMBL" id="PWB02454.1"/>
    </source>
</evidence>
<evidence type="ECO:0000256" key="3">
    <source>
        <dbReference type="ARBA" id="ARBA00023315"/>
    </source>
</evidence>
<comment type="caution">
    <text evidence="4">The sequence shown here is derived from an EMBL/GenBank/DDBJ whole genome shotgun (WGS) entry which is preliminary data.</text>
</comment>
<accession>A0A2V1IK82</accession>
<dbReference type="InterPro" id="IPR042122">
    <property type="entry name" value="Ser_AcTrfase_N_sf"/>
</dbReference>
<sequence>MEKDPDKRFEIDEVIGRLCSMEDMRHVCPTRSGEGEPLLSNSAVRRIVELASRLMFPGFLTDSDRGPSVMRSVMTIECHELRGLLASQISAGLCFDKNQSAIPDADISRHAGSLADSFIDSLPDLRHILDTDIDATYLGDPAATSTHEVIICYPGFKATVSYRIAHRLLELGVPVVPRMITEQAHSDTGIDIHPGARIGKGFVIDHGTGVVIGATAIIGDNVKIYQGVTLGAKSFVTDDSNNPVKGIPRHPILGNGVVVYSNSTILGRVNIGDGAVIGGNLWVTRDVEPGEKLIQARADNFRSAR</sequence>
<dbReference type="EMBL" id="PUEC01000012">
    <property type="protein sequence ID" value="PWB02454.1"/>
    <property type="molecule type" value="Genomic_DNA"/>
</dbReference>
<dbReference type="PANTHER" id="PTHR42811">
    <property type="entry name" value="SERINE ACETYLTRANSFERASE"/>
    <property type="match status" value="1"/>
</dbReference>
<reference evidence="5" key="1">
    <citation type="submission" date="2018-02" db="EMBL/GenBank/DDBJ databases">
        <authorList>
            <person name="Clavel T."/>
            <person name="Strowig T."/>
        </authorList>
    </citation>
    <scope>NUCLEOTIDE SEQUENCE [LARGE SCALE GENOMIC DNA]</scope>
    <source>
        <strain evidence="5">DSM 103720</strain>
    </source>
</reference>
<keyword evidence="5" id="KW-1185">Reference proteome</keyword>
<evidence type="ECO:0000256" key="1">
    <source>
        <dbReference type="ARBA" id="ARBA00022605"/>
    </source>
</evidence>
<keyword evidence="2 4" id="KW-0808">Transferase</keyword>
<evidence type="ECO:0000256" key="2">
    <source>
        <dbReference type="ARBA" id="ARBA00022679"/>
    </source>
</evidence>
<organism evidence="4 5">
    <name type="scientific">Duncaniella muris</name>
    <dbReference type="NCBI Taxonomy" id="2094150"/>
    <lineage>
        <taxon>Bacteria</taxon>
        <taxon>Pseudomonadati</taxon>
        <taxon>Bacteroidota</taxon>
        <taxon>Bacteroidia</taxon>
        <taxon>Bacteroidales</taxon>
        <taxon>Muribaculaceae</taxon>
        <taxon>Duncaniella</taxon>
    </lineage>
</organism>
<dbReference type="InterPro" id="IPR011004">
    <property type="entry name" value="Trimer_LpxA-like_sf"/>
</dbReference>
<evidence type="ECO:0000313" key="5">
    <source>
        <dbReference type="Proteomes" id="UP000244905"/>
    </source>
</evidence>
<gene>
    <name evidence="4" type="ORF">C5O23_06325</name>
</gene>
<dbReference type="GeneID" id="82525958"/>
<dbReference type="GO" id="GO:0008652">
    <property type="term" value="P:amino acid biosynthetic process"/>
    <property type="evidence" value="ECO:0007669"/>
    <property type="project" value="UniProtKB-KW"/>
</dbReference>
<dbReference type="RefSeq" id="WP_107032111.1">
    <property type="nucleotide sequence ID" value="NZ_CAOLBL010000014.1"/>
</dbReference>
<dbReference type="CDD" id="cd03354">
    <property type="entry name" value="LbH_SAT"/>
    <property type="match status" value="1"/>
</dbReference>
<dbReference type="Gene3D" id="2.160.10.10">
    <property type="entry name" value="Hexapeptide repeat proteins"/>
    <property type="match status" value="1"/>
</dbReference>
<dbReference type="Proteomes" id="UP000244905">
    <property type="component" value="Unassembled WGS sequence"/>
</dbReference>
<proteinExistence type="predicted"/>
<dbReference type="AlphaFoldDB" id="A0A2V1IK82"/>
<name>A0A2V1IK82_9BACT</name>
<dbReference type="SUPFAM" id="SSF51161">
    <property type="entry name" value="Trimeric LpxA-like enzymes"/>
    <property type="match status" value="1"/>
</dbReference>
<protein>
    <submittedName>
        <fullName evidence="4">Serine acetyltransferase</fullName>
    </submittedName>
</protein>
<keyword evidence="3" id="KW-0012">Acyltransferase</keyword>
<dbReference type="Gene3D" id="1.10.3130.10">
    <property type="entry name" value="serine acetyltransferase, domain 1"/>
    <property type="match status" value="1"/>
</dbReference>
<keyword evidence="1" id="KW-0028">Amino-acid biosynthesis</keyword>
<dbReference type="GO" id="GO:0016746">
    <property type="term" value="F:acyltransferase activity"/>
    <property type="evidence" value="ECO:0007669"/>
    <property type="project" value="UniProtKB-KW"/>
</dbReference>